<comment type="caution">
    <text evidence="8">The sequence shown here is derived from an EMBL/GenBank/DDBJ whole genome shotgun (WGS) entry which is preliminary data.</text>
</comment>
<keyword evidence="5 6" id="KW-0472">Membrane</keyword>
<evidence type="ECO:0000256" key="1">
    <source>
        <dbReference type="ARBA" id="ARBA00004651"/>
    </source>
</evidence>
<gene>
    <name evidence="8" type="ORF">RYX45_13015</name>
</gene>
<evidence type="ECO:0000259" key="7">
    <source>
        <dbReference type="Pfam" id="PF06271"/>
    </source>
</evidence>
<dbReference type="PANTHER" id="PTHR36115:SF9">
    <property type="entry name" value="LMO1584 PROTEIN"/>
    <property type="match status" value="1"/>
</dbReference>
<dbReference type="GO" id="GO:0005886">
    <property type="term" value="C:plasma membrane"/>
    <property type="evidence" value="ECO:0007669"/>
    <property type="project" value="UniProtKB-SubCell"/>
</dbReference>
<dbReference type="InterPro" id="IPR051791">
    <property type="entry name" value="Pra-immunoreactive"/>
</dbReference>
<dbReference type="RefSeq" id="WP_323466974.1">
    <property type="nucleotide sequence ID" value="NZ_CP144224.1"/>
</dbReference>
<feature type="transmembrane region" description="Helical" evidence="6">
    <location>
        <begin position="6"/>
        <end position="29"/>
    </location>
</feature>
<proteinExistence type="predicted"/>
<evidence type="ECO:0000256" key="5">
    <source>
        <dbReference type="ARBA" id="ARBA00023136"/>
    </source>
</evidence>
<feature type="transmembrane region" description="Helical" evidence="6">
    <location>
        <begin position="86"/>
        <end position="114"/>
    </location>
</feature>
<dbReference type="InterPro" id="IPR010432">
    <property type="entry name" value="RDD"/>
</dbReference>
<keyword evidence="2" id="KW-1003">Cell membrane</keyword>
<evidence type="ECO:0000313" key="9">
    <source>
        <dbReference type="Proteomes" id="UP001285636"/>
    </source>
</evidence>
<keyword evidence="4 6" id="KW-1133">Transmembrane helix</keyword>
<dbReference type="PANTHER" id="PTHR36115">
    <property type="entry name" value="PROLINE-RICH ANTIGEN HOMOLOG-RELATED"/>
    <property type="match status" value="1"/>
</dbReference>
<protein>
    <submittedName>
        <fullName evidence="8">RDD family protein</fullName>
    </submittedName>
</protein>
<comment type="subcellular location">
    <subcellularLocation>
        <location evidence="1">Cell membrane</location>
        <topology evidence="1">Multi-pass membrane protein</topology>
    </subcellularLocation>
</comment>
<evidence type="ECO:0000256" key="3">
    <source>
        <dbReference type="ARBA" id="ARBA00022692"/>
    </source>
</evidence>
<dbReference type="EMBL" id="JAWJAY010000003">
    <property type="protein sequence ID" value="MDV2886104.1"/>
    <property type="molecule type" value="Genomic_DNA"/>
</dbReference>
<dbReference type="Pfam" id="PF06271">
    <property type="entry name" value="RDD"/>
    <property type="match status" value="1"/>
</dbReference>
<evidence type="ECO:0000256" key="6">
    <source>
        <dbReference type="SAM" id="Phobius"/>
    </source>
</evidence>
<sequence length="146" mass="16325">MVKQPAGFWIRFGASILDGLLLGLFTFIISMALNFNEDGQLIFDSVVQLAYLLILPVLWYGYTLGKKVCGIRIVRMDGSNVGFGTMLLRVLVAGFVYVITLGIAYVVSAFMVGLRKDKRSIHDMIANTYVTYEKPVENENPYQTEA</sequence>
<feature type="transmembrane region" description="Helical" evidence="6">
    <location>
        <begin position="41"/>
        <end position="62"/>
    </location>
</feature>
<dbReference type="AlphaFoldDB" id="A0AAJ2NPD9"/>
<reference evidence="8" key="1">
    <citation type="submission" date="2023-10" db="EMBL/GenBank/DDBJ databases">
        <title>Screening of Alkalihalophilus pseudofirmusBZ-TG-HK211 and Its Alleviation of Salt Stress on Rapeseed Growth.</title>
        <authorList>
            <person name="Zhao B."/>
            <person name="Guo T."/>
        </authorList>
    </citation>
    <scope>NUCLEOTIDE SEQUENCE</scope>
    <source>
        <strain evidence="8">BZ-TG-HK211</strain>
    </source>
</reference>
<name>A0AAJ2NPD9_ALKPS</name>
<keyword evidence="3 6" id="KW-0812">Transmembrane</keyword>
<evidence type="ECO:0000256" key="4">
    <source>
        <dbReference type="ARBA" id="ARBA00022989"/>
    </source>
</evidence>
<organism evidence="8 9">
    <name type="scientific">Alkalihalophilus pseudofirmus</name>
    <name type="common">Bacillus pseudofirmus</name>
    <dbReference type="NCBI Taxonomy" id="79885"/>
    <lineage>
        <taxon>Bacteria</taxon>
        <taxon>Bacillati</taxon>
        <taxon>Bacillota</taxon>
        <taxon>Bacilli</taxon>
        <taxon>Bacillales</taxon>
        <taxon>Bacillaceae</taxon>
        <taxon>Alkalihalophilus</taxon>
    </lineage>
</organism>
<evidence type="ECO:0000313" key="8">
    <source>
        <dbReference type="EMBL" id="MDV2886104.1"/>
    </source>
</evidence>
<accession>A0AAJ2NPD9</accession>
<dbReference type="Proteomes" id="UP001285636">
    <property type="component" value="Unassembled WGS sequence"/>
</dbReference>
<feature type="domain" description="RDD" evidence="7">
    <location>
        <begin position="5"/>
        <end position="127"/>
    </location>
</feature>
<evidence type="ECO:0000256" key="2">
    <source>
        <dbReference type="ARBA" id="ARBA00022475"/>
    </source>
</evidence>